<evidence type="ECO:0000256" key="8">
    <source>
        <dbReference type="SAM" id="MobiDB-lite"/>
    </source>
</evidence>
<evidence type="ECO:0000256" key="5">
    <source>
        <dbReference type="ARBA" id="ARBA00022729"/>
    </source>
</evidence>
<feature type="compositionally biased region" description="Pro residues" evidence="8">
    <location>
        <begin position="390"/>
        <end position="405"/>
    </location>
</feature>
<dbReference type="Proteomes" id="UP000694381">
    <property type="component" value="Unassembled WGS sequence"/>
</dbReference>
<evidence type="ECO:0000259" key="12">
    <source>
        <dbReference type="Pfam" id="PF05587"/>
    </source>
</evidence>
<dbReference type="Gene3D" id="3.40.50.410">
    <property type="entry name" value="von Willebrand factor, type A domain"/>
    <property type="match status" value="1"/>
</dbReference>
<feature type="domain" description="VWFA" evidence="11">
    <location>
        <begin position="69"/>
        <end position="124"/>
    </location>
</feature>
<comment type="subcellular location">
    <subcellularLocation>
        <location evidence="1">Membrane</location>
        <topology evidence="1">Single-pass type I membrane protein</topology>
    </subcellularLocation>
</comment>
<evidence type="ECO:0000313" key="14">
    <source>
        <dbReference type="Proteomes" id="UP000694381"/>
    </source>
</evidence>
<dbReference type="AlphaFoldDB" id="A0A8C6R8H4"/>
<keyword evidence="4" id="KW-0479">Metal-binding</keyword>
<reference evidence="13" key="1">
    <citation type="submission" date="2025-08" db="UniProtKB">
        <authorList>
            <consortium name="Ensembl"/>
        </authorList>
    </citation>
    <scope>IDENTIFICATION</scope>
</reference>
<feature type="chain" id="PRO_5034845228" description="VWFA domain-containing protein" evidence="10">
    <location>
        <begin position="21"/>
        <end position="598"/>
    </location>
</feature>
<feature type="region of interest" description="Disordered" evidence="8">
    <location>
        <begin position="364"/>
        <end position="405"/>
    </location>
</feature>
<evidence type="ECO:0000256" key="9">
    <source>
        <dbReference type="SAM" id="Phobius"/>
    </source>
</evidence>
<evidence type="ECO:0000259" key="11">
    <source>
        <dbReference type="Pfam" id="PF00092"/>
    </source>
</evidence>
<dbReference type="PANTHER" id="PTHR16059">
    <property type="entry name" value="ANTHRAX TOXIN RECEPTOR"/>
    <property type="match status" value="1"/>
</dbReference>
<name>A0A8C6R8H4_NANGA</name>
<evidence type="ECO:0000256" key="6">
    <source>
        <dbReference type="ARBA" id="ARBA00022989"/>
    </source>
</evidence>
<feature type="domain" description="Anthrax toxin receptor extracellular" evidence="12">
    <location>
        <begin position="214"/>
        <end position="298"/>
    </location>
</feature>
<dbReference type="Ensembl" id="ENSNGAT00000020190.1">
    <property type="protein sequence ID" value="ENSNGAP00000014597.1"/>
    <property type="gene ID" value="ENSNGAG00000015853.1"/>
</dbReference>
<feature type="signal peptide" evidence="10">
    <location>
        <begin position="1"/>
        <end position="20"/>
    </location>
</feature>
<dbReference type="GO" id="GO:0046872">
    <property type="term" value="F:metal ion binding"/>
    <property type="evidence" value="ECO:0007669"/>
    <property type="project" value="UniProtKB-KW"/>
</dbReference>
<comment type="similarity">
    <text evidence="2">Belongs to the ATR family.</text>
</comment>
<dbReference type="InterPro" id="IPR002035">
    <property type="entry name" value="VWF_A"/>
</dbReference>
<sequence>MPCSAFFLLLLLLPPPIFRAGNSRYHRPGWRLFHRLGKGFRSSNSHQVQQTRQNFRQGQERSNCQGIFDLYFVLDKSGIVDNNWIYIYSFVESLVKKYQNPKLRMSFITYSTDAEIVLPLTSDSLVHQAYPLLASSAGSHVNSVIIALTDGKLDMGTYYETLEKVSPVHRCQQLQFTSVIWGIYSQDIADSPQHSFGVDNGFLALQDITNSVKFYEVDITGHGFGSTKDKNQVICRFKFKESTDRVIDEKPIRMTDTTIICPGPKIEKSAQEVLLEVSLNNGVSFIGNKLSITSTNCVSMRDADATFNWNLLLFLTALLLIPLLLWCCWRLCCRKVGVLLPTSPTLSWHPYTYTFPPRNTEPGNAAIQSASGFPSVPRPSQDPGGHRNLLPPPHPPPPPLPPSPSPVNTNPTVIVACCGCGSRGMQGNLEPCCGYFHPSSHQVPLMWCHPTAQNGPGFNSQKCTNFDCTQASCNPKICLPPNMDYLHLTQPSCTSQTVLQPSRECFDIQQPSCSPNICLRTSRECLPVAQTLGPQKICLSPNQECYSFNNYSQCHQSPPRYTKSPSRMLPLLPPRARQSIESLGHARPHHPTSKGLKF</sequence>
<reference evidence="13" key="2">
    <citation type="submission" date="2025-09" db="UniProtKB">
        <authorList>
            <consortium name="Ensembl"/>
        </authorList>
    </citation>
    <scope>IDENTIFICATION</scope>
</reference>
<dbReference type="Pfam" id="PF00092">
    <property type="entry name" value="VWA"/>
    <property type="match status" value="1"/>
</dbReference>
<keyword evidence="14" id="KW-1185">Reference proteome</keyword>
<evidence type="ECO:0000256" key="4">
    <source>
        <dbReference type="ARBA" id="ARBA00022723"/>
    </source>
</evidence>
<keyword evidence="6 9" id="KW-1133">Transmembrane helix</keyword>
<evidence type="ECO:0000256" key="3">
    <source>
        <dbReference type="ARBA" id="ARBA00022692"/>
    </source>
</evidence>
<dbReference type="GeneTree" id="ENSGT00940000157727"/>
<evidence type="ECO:0000256" key="7">
    <source>
        <dbReference type="ARBA" id="ARBA00023136"/>
    </source>
</evidence>
<dbReference type="OMA" id="MRMSFIT"/>
<evidence type="ECO:0008006" key="15">
    <source>
        <dbReference type="Google" id="ProtNLM"/>
    </source>
</evidence>
<dbReference type="InterPro" id="IPR036465">
    <property type="entry name" value="vWFA_dom_sf"/>
</dbReference>
<keyword evidence="7 9" id="KW-0472">Membrane</keyword>
<protein>
    <recommendedName>
        <fullName evidence="15">VWFA domain-containing protein</fullName>
    </recommendedName>
</protein>
<dbReference type="InterPro" id="IPR008400">
    <property type="entry name" value="Anthrax_toxin_rcpt_extracel"/>
</dbReference>
<dbReference type="GO" id="GO:0004888">
    <property type="term" value="F:transmembrane signaling receptor activity"/>
    <property type="evidence" value="ECO:0007669"/>
    <property type="project" value="TreeGrafter"/>
</dbReference>
<dbReference type="Pfam" id="PF05587">
    <property type="entry name" value="Anth_Ig"/>
    <property type="match status" value="1"/>
</dbReference>
<keyword evidence="5 10" id="KW-0732">Signal</keyword>
<evidence type="ECO:0000256" key="10">
    <source>
        <dbReference type="SAM" id="SignalP"/>
    </source>
</evidence>
<accession>A0A8C6R8H4</accession>
<keyword evidence="3 9" id="KW-0812">Transmembrane</keyword>
<dbReference type="GO" id="GO:0005886">
    <property type="term" value="C:plasma membrane"/>
    <property type="evidence" value="ECO:0007669"/>
    <property type="project" value="TreeGrafter"/>
</dbReference>
<evidence type="ECO:0000313" key="13">
    <source>
        <dbReference type="Ensembl" id="ENSNGAP00000014597.1"/>
    </source>
</evidence>
<proteinExistence type="inferred from homology"/>
<evidence type="ECO:0000256" key="1">
    <source>
        <dbReference type="ARBA" id="ARBA00004479"/>
    </source>
</evidence>
<evidence type="ECO:0000256" key="2">
    <source>
        <dbReference type="ARBA" id="ARBA00008095"/>
    </source>
</evidence>
<organism evidence="13 14">
    <name type="scientific">Nannospalax galili</name>
    <name type="common">Northern Israeli blind subterranean mole rat</name>
    <name type="synonym">Spalax galili</name>
    <dbReference type="NCBI Taxonomy" id="1026970"/>
    <lineage>
        <taxon>Eukaryota</taxon>
        <taxon>Metazoa</taxon>
        <taxon>Chordata</taxon>
        <taxon>Craniata</taxon>
        <taxon>Vertebrata</taxon>
        <taxon>Euteleostomi</taxon>
        <taxon>Mammalia</taxon>
        <taxon>Eutheria</taxon>
        <taxon>Euarchontoglires</taxon>
        <taxon>Glires</taxon>
        <taxon>Rodentia</taxon>
        <taxon>Myomorpha</taxon>
        <taxon>Muroidea</taxon>
        <taxon>Spalacidae</taxon>
        <taxon>Spalacinae</taxon>
        <taxon>Nannospalax</taxon>
    </lineage>
</organism>
<feature type="transmembrane region" description="Helical" evidence="9">
    <location>
        <begin position="307"/>
        <end position="329"/>
    </location>
</feature>
<dbReference type="GO" id="GO:0009986">
    <property type="term" value="C:cell surface"/>
    <property type="evidence" value="ECO:0007669"/>
    <property type="project" value="TreeGrafter"/>
</dbReference>
<dbReference type="PANTHER" id="PTHR16059:SF16">
    <property type="entry name" value="ANTHRAX TOXIN RECEPTOR-LIKE"/>
    <property type="match status" value="1"/>
</dbReference>
<dbReference type="SUPFAM" id="SSF53300">
    <property type="entry name" value="vWA-like"/>
    <property type="match status" value="1"/>
</dbReference>